<dbReference type="AlphaFoldDB" id="A0AAN0MMY7"/>
<evidence type="ECO:0000313" key="1">
    <source>
        <dbReference type="EMBL" id="BES86205.1"/>
    </source>
</evidence>
<accession>A0AAN0MMY7</accession>
<evidence type="ECO:0000313" key="2">
    <source>
        <dbReference type="Proteomes" id="UP001377830"/>
    </source>
</evidence>
<sequence>MPYFTDCNSFWSDITWNKKISRSKLLNTVRLFEPGTLIAMEACSTSYFWGRTFRTIGYSVRPAEAQKTAGDGKE</sequence>
<keyword evidence="2" id="KW-1185">Reference proteome</keyword>
<name>A0AAN0MMY7_9GAMM</name>
<reference evidence="2" key="1">
    <citation type="journal article" date="2024" name="Int. J. Syst. Evol. Microbiol.">
        <title>Pectobacterium araliae sp. nov., a pathogen causing bacterial soft rot of Japanese angelica tree in Japan.</title>
        <authorList>
            <person name="Sawada H."/>
            <person name="Someya N."/>
            <person name="Morohoshi T."/>
            <person name="Ono M."/>
            <person name="Satou M."/>
        </authorList>
    </citation>
    <scope>NUCLEOTIDE SEQUENCE [LARGE SCALE GENOMIC DNA]</scope>
    <source>
        <strain evidence="2">MAFF 302110</strain>
    </source>
</reference>
<dbReference type="KEGG" id="parl:PEC302110_33020"/>
<organism evidence="1 2">
    <name type="scientific">Pectobacterium araliae</name>
    <dbReference type="NCBI Taxonomy" id="3073862"/>
    <lineage>
        <taxon>Bacteria</taxon>
        <taxon>Pseudomonadati</taxon>
        <taxon>Pseudomonadota</taxon>
        <taxon>Gammaproteobacteria</taxon>
        <taxon>Enterobacterales</taxon>
        <taxon>Pectobacteriaceae</taxon>
        <taxon>Pectobacterium</taxon>
    </lineage>
</organism>
<proteinExistence type="predicted"/>
<dbReference type="EMBL" id="AP028908">
    <property type="protein sequence ID" value="BES86205.1"/>
    <property type="molecule type" value="Genomic_DNA"/>
</dbReference>
<gene>
    <name evidence="1" type="ORF">PEC302110_33020</name>
</gene>
<protein>
    <submittedName>
        <fullName evidence="1">Uncharacterized protein</fullName>
    </submittedName>
</protein>
<dbReference type="Proteomes" id="UP001377830">
    <property type="component" value="Chromosome"/>
</dbReference>